<dbReference type="PANTHER" id="PTHR34477:SF1">
    <property type="entry name" value="UPF0213 PROTEIN YHBQ"/>
    <property type="match status" value="1"/>
</dbReference>
<evidence type="ECO:0000259" key="2">
    <source>
        <dbReference type="PROSITE" id="PS50164"/>
    </source>
</evidence>
<dbReference type="InterPro" id="IPR050190">
    <property type="entry name" value="UPF0213_domain"/>
</dbReference>
<dbReference type="AlphaFoldDB" id="A0A4R8W5W2"/>
<dbReference type="Pfam" id="PF01541">
    <property type="entry name" value="GIY-YIG"/>
    <property type="match status" value="1"/>
</dbReference>
<gene>
    <name evidence="3" type="ORF">E3O32_13675</name>
</gene>
<sequence length="94" mass="10827">MPYMYILECSDGSFYVGSTRDLERRLTEHGEGVGAEYTRRRRPVRLVHVEEYSRITDAFAREKQVQCWGRPKRIALIEGRLGDLPSLSKPAADL</sequence>
<name>A0A4R8W5W2_9MICO</name>
<dbReference type="EMBL" id="SOFM01000043">
    <property type="protein sequence ID" value="TFC01208.1"/>
    <property type="molecule type" value="Genomic_DNA"/>
</dbReference>
<comment type="caution">
    <text evidence="3">The sequence shown here is derived from an EMBL/GenBank/DDBJ whole genome shotgun (WGS) entry which is preliminary data.</text>
</comment>
<keyword evidence="4" id="KW-1185">Reference proteome</keyword>
<proteinExistence type="inferred from homology"/>
<dbReference type="InterPro" id="IPR000305">
    <property type="entry name" value="GIY-YIG_endonuc"/>
</dbReference>
<feature type="domain" description="GIY-YIG" evidence="2">
    <location>
        <begin position="1"/>
        <end position="75"/>
    </location>
</feature>
<evidence type="ECO:0000313" key="3">
    <source>
        <dbReference type="EMBL" id="TFC01208.1"/>
    </source>
</evidence>
<dbReference type="InterPro" id="IPR035901">
    <property type="entry name" value="GIY-YIG_endonuc_sf"/>
</dbReference>
<organism evidence="3 4">
    <name type="scientific">Cryobacterium mannosilyticum</name>
    <dbReference type="NCBI Taxonomy" id="1259190"/>
    <lineage>
        <taxon>Bacteria</taxon>
        <taxon>Bacillati</taxon>
        <taxon>Actinomycetota</taxon>
        <taxon>Actinomycetes</taxon>
        <taxon>Micrococcales</taxon>
        <taxon>Microbacteriaceae</taxon>
        <taxon>Cryobacterium</taxon>
    </lineage>
</organism>
<dbReference type="SUPFAM" id="SSF82771">
    <property type="entry name" value="GIY-YIG endonuclease"/>
    <property type="match status" value="1"/>
</dbReference>
<protein>
    <submittedName>
        <fullName evidence="3">GIY-YIG nuclease family protein</fullName>
    </submittedName>
</protein>
<dbReference type="Gene3D" id="3.40.1440.10">
    <property type="entry name" value="GIY-YIG endonuclease"/>
    <property type="match status" value="1"/>
</dbReference>
<comment type="similarity">
    <text evidence="1">Belongs to the UPF0213 family.</text>
</comment>
<dbReference type="CDD" id="cd10456">
    <property type="entry name" value="GIY-YIG_UPF0213"/>
    <property type="match status" value="1"/>
</dbReference>
<evidence type="ECO:0000313" key="4">
    <source>
        <dbReference type="Proteomes" id="UP000297643"/>
    </source>
</evidence>
<reference evidence="3 4" key="1">
    <citation type="submission" date="2019-03" db="EMBL/GenBank/DDBJ databases">
        <title>Genomics of glacier-inhabiting Cryobacterium strains.</title>
        <authorList>
            <person name="Liu Q."/>
            <person name="Xin Y.-H."/>
        </authorList>
    </citation>
    <scope>NUCLEOTIDE SEQUENCE [LARGE SCALE GENOMIC DNA]</scope>
    <source>
        <strain evidence="3 4">RHLT2-21</strain>
    </source>
</reference>
<accession>A0A4R8W5W2</accession>
<dbReference type="Proteomes" id="UP000297643">
    <property type="component" value="Unassembled WGS sequence"/>
</dbReference>
<dbReference type="PANTHER" id="PTHR34477">
    <property type="entry name" value="UPF0213 PROTEIN YHBQ"/>
    <property type="match status" value="1"/>
</dbReference>
<dbReference type="PROSITE" id="PS50164">
    <property type="entry name" value="GIY_YIG"/>
    <property type="match status" value="1"/>
</dbReference>
<evidence type="ECO:0000256" key="1">
    <source>
        <dbReference type="ARBA" id="ARBA00007435"/>
    </source>
</evidence>